<dbReference type="Proteomes" id="UP000823921">
    <property type="component" value="Unassembled WGS sequence"/>
</dbReference>
<evidence type="ECO:0000313" key="2">
    <source>
        <dbReference type="EMBL" id="HJB81098.1"/>
    </source>
</evidence>
<comment type="caution">
    <text evidence="2">The sequence shown here is derived from an EMBL/GenBank/DDBJ whole genome shotgun (WGS) entry which is preliminary data.</text>
</comment>
<reference evidence="2" key="1">
    <citation type="journal article" date="2021" name="PeerJ">
        <title>Extensive microbial diversity within the chicken gut microbiome revealed by metagenomics and culture.</title>
        <authorList>
            <person name="Gilroy R."/>
            <person name="Ravi A."/>
            <person name="Getino M."/>
            <person name="Pursley I."/>
            <person name="Horton D.L."/>
            <person name="Alikhan N.F."/>
            <person name="Baker D."/>
            <person name="Gharbi K."/>
            <person name="Hall N."/>
            <person name="Watson M."/>
            <person name="Adriaenssens E.M."/>
            <person name="Foster-Nyarko E."/>
            <person name="Jarju S."/>
            <person name="Secka A."/>
            <person name="Antonio M."/>
            <person name="Oren A."/>
            <person name="Chaudhuri R.R."/>
            <person name="La Ragione R."/>
            <person name="Hildebrand F."/>
            <person name="Pallen M.J."/>
        </authorList>
    </citation>
    <scope>NUCLEOTIDE SEQUENCE</scope>
    <source>
        <strain evidence="2">CHK192-8294</strain>
    </source>
</reference>
<proteinExistence type="predicted"/>
<organism evidence="2 3">
    <name type="scientific">Candidatus Flavonifractor intestinigallinarum</name>
    <dbReference type="NCBI Taxonomy" id="2838586"/>
    <lineage>
        <taxon>Bacteria</taxon>
        <taxon>Bacillati</taxon>
        <taxon>Bacillota</taxon>
        <taxon>Clostridia</taxon>
        <taxon>Eubacteriales</taxon>
        <taxon>Oscillospiraceae</taxon>
        <taxon>Flavonifractor</taxon>
    </lineage>
</organism>
<dbReference type="AlphaFoldDB" id="A0A9D2MPV4"/>
<gene>
    <name evidence="2" type="ORF">H9712_08930</name>
</gene>
<evidence type="ECO:0000256" key="1">
    <source>
        <dbReference type="SAM" id="MobiDB-lite"/>
    </source>
</evidence>
<evidence type="ECO:0000313" key="3">
    <source>
        <dbReference type="Proteomes" id="UP000823921"/>
    </source>
</evidence>
<dbReference type="InterPro" id="IPR021451">
    <property type="entry name" value="DUF3102"/>
</dbReference>
<feature type="region of interest" description="Disordered" evidence="1">
    <location>
        <begin position="135"/>
        <end position="156"/>
    </location>
</feature>
<sequence length="324" mass="35790">MGKPDLGRLIAQTMAPPAEGRTIEVITGDILEAQRKGGEAVLTIGKCLIEAKDMLSHGEWLPWLAEKVGYSEKTAQNFMRLAREFSNPQAIADLGATKALKLLALPPDEREKFVADHNVIDMTTRQLEQAIRERDEAKAAAEQAAADQRTAEQARDKMAEDMRLLNASLAGVREDREQAMENVARLEAELADLKAKPVDVAVETVVDQAAIDKARADAIAEMQAKLDKAKEAAAKARDKQKQAEASVEVLKRSLEERDKSEKKAAIAGDKELTQFDVLFIQGQELANKMQGYLLKARGREDQTAAQDMEKAMKYLAEIFGRYAE</sequence>
<dbReference type="EMBL" id="DWXO01000084">
    <property type="protein sequence ID" value="HJB81098.1"/>
    <property type="molecule type" value="Genomic_DNA"/>
</dbReference>
<reference evidence="2" key="2">
    <citation type="submission" date="2021-04" db="EMBL/GenBank/DDBJ databases">
        <authorList>
            <person name="Gilroy R."/>
        </authorList>
    </citation>
    <scope>NUCLEOTIDE SEQUENCE</scope>
    <source>
        <strain evidence="2">CHK192-8294</strain>
    </source>
</reference>
<protein>
    <submittedName>
        <fullName evidence="2">DUF3102 domain-containing protein</fullName>
    </submittedName>
</protein>
<accession>A0A9D2MPV4</accession>
<dbReference type="Pfam" id="PF11300">
    <property type="entry name" value="DUF3102"/>
    <property type="match status" value="1"/>
</dbReference>
<name>A0A9D2MPV4_9FIRM</name>